<dbReference type="GO" id="GO:0003918">
    <property type="term" value="F:DNA topoisomerase type II (double strand cut, ATP-hydrolyzing) activity"/>
    <property type="evidence" value="ECO:0007669"/>
    <property type="project" value="UniProtKB-EC"/>
</dbReference>
<dbReference type="Gene3D" id="3.10.28.10">
    <property type="entry name" value="Homing endonucleases"/>
    <property type="match status" value="1"/>
</dbReference>
<dbReference type="PANTHER" id="PTHR43493">
    <property type="entry name" value="DNA GYRASE/TOPOISOMERASE SUBUNIT A"/>
    <property type="match status" value="1"/>
</dbReference>
<keyword evidence="9 10" id="KW-0413">Isomerase</keyword>
<name>H5SU06_ACEAU</name>
<evidence type="ECO:0000256" key="3">
    <source>
        <dbReference type="ARBA" id="ARBA00012895"/>
    </source>
</evidence>
<dbReference type="NCBIfam" id="TIGR01445">
    <property type="entry name" value="intein_Nterm"/>
    <property type="match status" value="1"/>
</dbReference>
<dbReference type="SUPFAM" id="SSF56719">
    <property type="entry name" value="Type II DNA topoisomerase"/>
    <property type="match status" value="2"/>
</dbReference>
<comment type="catalytic activity">
    <reaction evidence="1 10">
        <text>ATP-dependent breakage, passage and rejoining of double-stranded DNA.</text>
        <dbReference type="EC" id="5.6.2.2"/>
    </reaction>
</comment>
<dbReference type="InterPro" id="IPR013760">
    <property type="entry name" value="Topo_IIA-like_dom_sf"/>
</dbReference>
<dbReference type="InterPro" id="IPR013758">
    <property type="entry name" value="Topo_IIA_A/C_ab"/>
</dbReference>
<dbReference type="Pfam" id="PF00521">
    <property type="entry name" value="DNA_topoisoIV"/>
    <property type="match status" value="2"/>
</dbReference>
<dbReference type="EMBL" id="AP011803">
    <property type="protein sequence ID" value="BAL60006.1"/>
    <property type="molecule type" value="Genomic_DNA"/>
</dbReference>
<dbReference type="EC" id="5.6.2.2" evidence="3"/>
<dbReference type="FunFam" id="1.10.268.10:FF:000001">
    <property type="entry name" value="DNA gyrase subunit A"/>
    <property type="match status" value="1"/>
</dbReference>
<dbReference type="GO" id="GO:0006265">
    <property type="term" value="P:DNA topological change"/>
    <property type="evidence" value="ECO:0007669"/>
    <property type="project" value="UniProtKB-UniRule"/>
</dbReference>
<dbReference type="GO" id="GO:0005524">
    <property type="term" value="F:ATP binding"/>
    <property type="evidence" value="ECO:0007669"/>
    <property type="project" value="InterPro"/>
</dbReference>
<dbReference type="InterPro" id="IPR013757">
    <property type="entry name" value="Topo_IIA_A_a_sf"/>
</dbReference>
<dbReference type="Gene3D" id="2.120.10.90">
    <property type="entry name" value="DNA gyrase/topoisomerase IV, subunit A, C-terminal"/>
    <property type="match status" value="1"/>
</dbReference>
<dbReference type="SUPFAM" id="SSF51294">
    <property type="entry name" value="Hedgehog/intein (Hint) domain"/>
    <property type="match status" value="1"/>
</dbReference>
<dbReference type="Gene3D" id="2.170.16.10">
    <property type="entry name" value="Hedgehog/Intein (Hint) domain"/>
    <property type="match status" value="2"/>
</dbReference>
<reference evidence="14" key="1">
    <citation type="journal article" date="2005" name="Environ. Microbiol.">
        <title>Genetic and functional properties of uncultivated thermophilic crenarchaeotes from a subsurface gold mine as revealed by analysis of genome fragments.</title>
        <authorList>
            <person name="Nunoura T."/>
            <person name="Hirayama H."/>
            <person name="Takami H."/>
            <person name="Oida H."/>
            <person name="Nishi S."/>
            <person name="Shimamura S."/>
            <person name="Suzuki Y."/>
            <person name="Inagaki F."/>
            <person name="Takai K."/>
            <person name="Nealson K.H."/>
            <person name="Horikoshi K."/>
        </authorList>
    </citation>
    <scope>NUCLEOTIDE SEQUENCE</scope>
</reference>
<dbReference type="PROSITE" id="PS50819">
    <property type="entry name" value="INTEIN_ENDONUCLEASE"/>
    <property type="match status" value="1"/>
</dbReference>
<keyword evidence="4" id="KW-0963">Cytoplasm</keyword>
<dbReference type="Gene3D" id="1.10.268.10">
    <property type="entry name" value="Topoisomerase, domain 3"/>
    <property type="match status" value="1"/>
</dbReference>
<dbReference type="AlphaFoldDB" id="H5SU06"/>
<dbReference type="InterPro" id="IPR027434">
    <property type="entry name" value="Homing_endonucl"/>
</dbReference>
<organism evidence="14">
    <name type="scientific">Acetithermum autotrophicum</name>
    <dbReference type="NCBI Taxonomy" id="1446466"/>
    <lineage>
        <taxon>Bacteria</taxon>
        <taxon>Candidatus Bipolaricaulota</taxon>
        <taxon>Candidatus Acetithermum</taxon>
    </lineage>
</organism>
<protein>
    <recommendedName>
        <fullName evidence="3">DNA topoisomerase (ATP-hydrolyzing)</fullName>
        <ecNumber evidence="3">5.6.2.2</ecNumber>
    </recommendedName>
</protein>
<comment type="similarity">
    <text evidence="2">Belongs to the type II topoisomerase GyrA/ParC subunit family.</text>
</comment>
<dbReference type="InterPro" id="IPR050220">
    <property type="entry name" value="Type_II_DNA_Topoisomerases"/>
</dbReference>
<dbReference type="Pfam" id="PF14528">
    <property type="entry name" value="LAGLIDADG_3"/>
    <property type="match status" value="1"/>
</dbReference>
<evidence type="ECO:0000256" key="11">
    <source>
        <dbReference type="SAM" id="Coils"/>
    </source>
</evidence>
<dbReference type="Gene3D" id="3.30.1360.40">
    <property type="match status" value="1"/>
</dbReference>
<evidence type="ECO:0000259" key="12">
    <source>
        <dbReference type="PROSITE" id="PS50819"/>
    </source>
</evidence>
<proteinExistence type="inferred from homology"/>
<dbReference type="Gene3D" id="3.90.199.10">
    <property type="entry name" value="Topoisomerase II, domain 5"/>
    <property type="match status" value="2"/>
</dbReference>
<evidence type="ECO:0000256" key="9">
    <source>
        <dbReference type="ARBA" id="ARBA00023235"/>
    </source>
</evidence>
<dbReference type="SUPFAM" id="SSF55608">
    <property type="entry name" value="Homing endonucleases"/>
    <property type="match status" value="1"/>
</dbReference>
<dbReference type="GO" id="GO:0004519">
    <property type="term" value="F:endonuclease activity"/>
    <property type="evidence" value="ECO:0007669"/>
    <property type="project" value="InterPro"/>
</dbReference>
<gene>
    <name evidence="14" type="ORF">HGMM_OP4C642</name>
</gene>
<dbReference type="GO" id="GO:0005737">
    <property type="term" value="C:cytoplasm"/>
    <property type="evidence" value="ECO:0007669"/>
    <property type="project" value="TreeGrafter"/>
</dbReference>
<dbReference type="InterPro" id="IPR035516">
    <property type="entry name" value="Gyrase/topoIV_suA_C"/>
</dbReference>
<dbReference type="SMART" id="SM00434">
    <property type="entry name" value="TOP4c"/>
    <property type="match status" value="1"/>
</dbReference>
<feature type="domain" description="DOD-type homing endonuclease" evidence="12">
    <location>
        <begin position="266"/>
        <end position="409"/>
    </location>
</feature>
<reference evidence="14" key="2">
    <citation type="journal article" date="2012" name="PLoS ONE">
        <title>A Deeply Branching Thermophilic Bacterium with an Ancient Acetyl-CoA Pathway Dominates a Subsurface Ecosystem.</title>
        <authorList>
            <person name="Takami H."/>
            <person name="Noguchi H."/>
            <person name="Takaki Y."/>
            <person name="Uchiyama I."/>
            <person name="Toyoda A."/>
            <person name="Nishi S."/>
            <person name="Chee G.-J."/>
            <person name="Arai W."/>
            <person name="Nunoura T."/>
            <person name="Itoh T."/>
            <person name="Hattori M."/>
            <person name="Takai K."/>
        </authorList>
    </citation>
    <scope>NUCLEOTIDE SEQUENCE</scope>
</reference>
<dbReference type="PANTHER" id="PTHR43493:SF5">
    <property type="entry name" value="DNA GYRASE SUBUNIT A, CHLOROPLASTIC_MITOCHONDRIAL"/>
    <property type="match status" value="1"/>
</dbReference>
<dbReference type="InterPro" id="IPR002205">
    <property type="entry name" value="Topo_IIA_dom_A"/>
</dbReference>
<evidence type="ECO:0000256" key="8">
    <source>
        <dbReference type="ARBA" id="ARBA00023125"/>
    </source>
</evidence>
<dbReference type="FunFam" id="3.30.1360.40:FF:000002">
    <property type="entry name" value="DNA gyrase subunit A"/>
    <property type="match status" value="1"/>
</dbReference>
<dbReference type="GO" id="GO:0003677">
    <property type="term" value="F:DNA binding"/>
    <property type="evidence" value="ECO:0007669"/>
    <property type="project" value="UniProtKB-UniRule"/>
</dbReference>
<dbReference type="CDD" id="cd00081">
    <property type="entry name" value="Hint"/>
    <property type="match status" value="1"/>
</dbReference>
<dbReference type="GO" id="GO:0016539">
    <property type="term" value="P:intein-mediated protein splicing"/>
    <property type="evidence" value="ECO:0007669"/>
    <property type="project" value="InterPro"/>
</dbReference>
<evidence type="ECO:0000256" key="1">
    <source>
        <dbReference type="ARBA" id="ARBA00000185"/>
    </source>
</evidence>
<dbReference type="PROSITE" id="PS50817">
    <property type="entry name" value="INTEIN_N_TER"/>
    <property type="match status" value="1"/>
</dbReference>
<dbReference type="InterPro" id="IPR006142">
    <property type="entry name" value="INTEIN"/>
</dbReference>
<evidence type="ECO:0000256" key="6">
    <source>
        <dbReference type="ARBA" id="ARBA00023000"/>
    </source>
</evidence>
<dbReference type="PROSITE" id="PS52040">
    <property type="entry name" value="TOPO_IIA"/>
    <property type="match status" value="1"/>
</dbReference>
<keyword evidence="7 10" id="KW-0799">Topoisomerase</keyword>
<dbReference type="SMART" id="SM00306">
    <property type="entry name" value="HintN"/>
    <property type="match status" value="1"/>
</dbReference>
<dbReference type="GO" id="GO:0009330">
    <property type="term" value="C:DNA topoisomerase type II (double strand cut, ATP-hydrolyzing) complex"/>
    <property type="evidence" value="ECO:0007669"/>
    <property type="project" value="TreeGrafter"/>
</dbReference>
<dbReference type="InterPro" id="IPR003587">
    <property type="entry name" value="Hint_dom_N"/>
</dbReference>
<evidence type="ECO:0000313" key="14">
    <source>
        <dbReference type="EMBL" id="BAL60006.1"/>
    </source>
</evidence>
<dbReference type="PRINTS" id="PR00379">
    <property type="entry name" value="INTEIN"/>
</dbReference>
<evidence type="ECO:0000259" key="13">
    <source>
        <dbReference type="PROSITE" id="PS52040"/>
    </source>
</evidence>
<evidence type="ECO:0000256" key="5">
    <source>
        <dbReference type="ARBA" id="ARBA00022813"/>
    </source>
</evidence>
<evidence type="ECO:0000256" key="2">
    <source>
        <dbReference type="ARBA" id="ARBA00008263"/>
    </source>
</evidence>
<accession>H5SU06</accession>
<sequence length="1256" mass="141658">MPERIERTYIEDEMRESYINYAMSVIRGRAIPDVRDGLKPVQRRILYGMYQLGLLPGRPHKKSARIVGEVMGKYHPHGDQAVYDTMVNMAQEFSFRYPLIDGQGNFGSVDGDEPAAMRYCVTGETLIATEQGLMPIAEIGSPDTPEQEIALCVLAKDRQVHSASRWFDCGRHPTLRLRTRRGYEITGTHNHPLLTWEPDEQGQPRFRWKTLGSIRPGDYVVLDRSPDLLWPTQSLSLRPYHPSVPETSRRERHALPDTLTEDLAFILGALLAEGTLTAEKLEFTNTDPQFVQSFQEAWARVFPTCRLHLFQRQPVSYGKKVFYQVQIVSQHVIEFLHNIGLGPTPSSERTIPALILRSPKSVVAAFLRAYFEGDGAVERSGRSLLRISVCSASSRLLRQLQVVLLRFGIVSSLRTGRDQTYRLLISGFENIQLFAHQIGFLSERKCQALSAVLHAFSGKALPRHDFIPFVAEYVRQRAVRHRSWLSKHNFDRYVRFIEARQRLHDALPNDPWIALLLENHYLFEPVVSIEDAGLQTVYSVRVDSSCHSFWGNGFINHNTEARLAPIAEEFLAEIEENTVDFVPNFDDSLTEPTVLPAKVPNLLINGSWGISVGMTTQIPPHNLGEVVDALVHLIEKPDAPLEELLQYIKGPDFPTGGIILGRQGIEEAYRTGEGKLRVRGVARIEDHSIIISEIPFQVRKSTLVESIANKVRSGDIDEISDLRDESDRDGIRIVVELKRGSNPQLVLQKLYKYTPLEWTFGANFLVIVEGNPRKLSLKELLYYFLAHRREVVRRRTQFRLNAAQERAHLLEGMLKAIENRDEIIELISKSKDVAHALEALQKKYKLSEKQADAILKMQLRRFTALESHELQEEYTEKQHAIKEYKEILASPQKLDTIIKDELLALKKKYSDARRTQIVADALDSETLSEEALIPDTDLLISVSVKGYASAPKEEAYRKQQRGGKGILVMRLREGDAMKRVFACHARDDLLIFSKAHKAYKLKAYQLYSERRDVKGENLRNFIAMEPDEEVCAMLPLHTDGTEHRYCLMATAQGILNRNEYADFYNAHTSGILAINAEPGDYIVDAALSKGTGEVILASAQGMTIRFREELARCTGRPSKGVIGMRLDAGDRLVGLVTLEPGDPEDKLLLVTENGYGKRTPLEEFPSQGRGGKGVLGIKVDEKTGPIVAIEKVKDDDEIMVTTLNGKIIRISAGEVRIVGRYAKGVKLIDLDEGDKVVSVVRYVPGKESPESSGESL</sequence>
<evidence type="ECO:0000256" key="7">
    <source>
        <dbReference type="ARBA" id="ARBA00023029"/>
    </source>
</evidence>
<evidence type="ECO:0000256" key="4">
    <source>
        <dbReference type="ARBA" id="ARBA00022490"/>
    </source>
</evidence>
<feature type="active site" description="O-(5'-phospho-DNA)-tyrosine intermediate" evidence="10">
    <location>
        <position position="119"/>
    </location>
</feature>
<keyword evidence="8 10" id="KW-0238">DNA-binding</keyword>
<keyword evidence="5" id="KW-0068">Autocatalytic cleavage</keyword>
<evidence type="ECO:0000256" key="10">
    <source>
        <dbReference type="PROSITE-ProRule" id="PRU01384"/>
    </source>
</evidence>
<dbReference type="SUPFAM" id="SSF101904">
    <property type="entry name" value="GyrA/ParC C-terminal domain-like"/>
    <property type="match status" value="1"/>
</dbReference>
<dbReference type="CDD" id="cd00187">
    <property type="entry name" value="TOP4c"/>
    <property type="match status" value="1"/>
</dbReference>
<dbReference type="InterPro" id="IPR004042">
    <property type="entry name" value="Intein_endonuc_central"/>
</dbReference>
<dbReference type="InterPro" id="IPR004860">
    <property type="entry name" value="LAGLIDADG_dom"/>
</dbReference>
<feature type="coiled-coil region" evidence="11">
    <location>
        <begin position="800"/>
        <end position="887"/>
    </location>
</feature>
<keyword evidence="11" id="KW-0175">Coiled coil</keyword>
<dbReference type="InterPro" id="IPR036844">
    <property type="entry name" value="Hint_dom_sf"/>
</dbReference>
<dbReference type="InterPro" id="IPR006691">
    <property type="entry name" value="GyrA/parC_rep"/>
</dbReference>
<keyword evidence="6" id="KW-0651">Protein splicing</keyword>
<dbReference type="Pfam" id="PF03989">
    <property type="entry name" value="DNA_gyraseA_C"/>
    <property type="match status" value="4"/>
</dbReference>
<feature type="domain" description="Topo IIA-type catalytic" evidence="13">
    <location>
        <begin position="31"/>
        <end position="932"/>
    </location>
</feature>
<dbReference type="InterPro" id="IPR006141">
    <property type="entry name" value="Intein_N"/>
</dbReference>